<accession>A0A914S9U3</accession>
<dbReference type="Proteomes" id="UP000887564">
    <property type="component" value="Unplaced"/>
</dbReference>
<name>A0A914S9U3_PAREQ</name>
<dbReference type="Gene3D" id="1.25.40.990">
    <property type="match status" value="1"/>
</dbReference>
<protein>
    <submittedName>
        <fullName evidence="3">SAC3/GANP/THP3 conserved domain-containing protein</fullName>
    </submittedName>
</protein>
<evidence type="ECO:0000259" key="1">
    <source>
        <dbReference type="Pfam" id="PF03399"/>
    </source>
</evidence>
<evidence type="ECO:0000313" key="2">
    <source>
        <dbReference type="Proteomes" id="UP000887564"/>
    </source>
</evidence>
<feature type="domain" description="SAC3/GANP/THP3 conserved" evidence="1">
    <location>
        <begin position="21"/>
        <end position="71"/>
    </location>
</feature>
<dbReference type="InterPro" id="IPR005062">
    <property type="entry name" value="SAC3/GANP/THP3_conserved"/>
</dbReference>
<evidence type="ECO:0000313" key="3">
    <source>
        <dbReference type="WBParaSite" id="PEQ_0001092601-mRNA-1"/>
    </source>
</evidence>
<reference evidence="3" key="1">
    <citation type="submission" date="2022-11" db="UniProtKB">
        <authorList>
            <consortium name="WormBaseParasite"/>
        </authorList>
    </citation>
    <scope>IDENTIFICATION</scope>
</reference>
<proteinExistence type="predicted"/>
<organism evidence="2 3">
    <name type="scientific">Parascaris equorum</name>
    <name type="common">Equine roundworm</name>
    <dbReference type="NCBI Taxonomy" id="6256"/>
    <lineage>
        <taxon>Eukaryota</taxon>
        <taxon>Metazoa</taxon>
        <taxon>Ecdysozoa</taxon>
        <taxon>Nematoda</taxon>
        <taxon>Chromadorea</taxon>
        <taxon>Rhabditida</taxon>
        <taxon>Spirurina</taxon>
        <taxon>Ascaridomorpha</taxon>
        <taxon>Ascaridoidea</taxon>
        <taxon>Ascarididae</taxon>
        <taxon>Parascaris</taxon>
    </lineage>
</organism>
<sequence>MDFSPRQGLLTCFSCRVVSEYDSREAWPDVYEFVSDRLRAIRQDMIVENLDAEKSILLLESMIPFYAEAEYR</sequence>
<keyword evidence="2" id="KW-1185">Reference proteome</keyword>
<dbReference type="WBParaSite" id="PEQ_0001092601-mRNA-1">
    <property type="protein sequence ID" value="PEQ_0001092601-mRNA-1"/>
    <property type="gene ID" value="PEQ_0001092601"/>
</dbReference>
<dbReference type="AlphaFoldDB" id="A0A914S9U3"/>
<dbReference type="Pfam" id="PF03399">
    <property type="entry name" value="SAC3_GANP"/>
    <property type="match status" value="1"/>
</dbReference>